<name>A0AAJ0D825_9PEZI</name>
<keyword evidence="5" id="KW-0677">Repeat</keyword>
<evidence type="ECO:0000256" key="8">
    <source>
        <dbReference type="ARBA" id="ARBA00022833"/>
    </source>
</evidence>
<protein>
    <recommendedName>
        <fullName evidence="2">RBR-type E3 ubiquitin transferase</fullName>
        <ecNumber evidence="2">2.3.2.31</ecNumber>
    </recommendedName>
</protein>
<evidence type="ECO:0000256" key="5">
    <source>
        <dbReference type="ARBA" id="ARBA00022737"/>
    </source>
</evidence>
<dbReference type="CDD" id="cd20336">
    <property type="entry name" value="Rcat_RBR"/>
    <property type="match status" value="1"/>
</dbReference>
<feature type="domain" description="RING-type" evidence="10">
    <location>
        <begin position="1"/>
        <end position="135"/>
    </location>
</feature>
<keyword evidence="4" id="KW-0479">Metal-binding</keyword>
<dbReference type="Gene3D" id="1.20.120.1750">
    <property type="match status" value="1"/>
</dbReference>
<dbReference type="GO" id="GO:0008270">
    <property type="term" value="F:zinc ion binding"/>
    <property type="evidence" value="ECO:0007669"/>
    <property type="project" value="UniProtKB-KW"/>
</dbReference>
<evidence type="ECO:0000256" key="6">
    <source>
        <dbReference type="ARBA" id="ARBA00022771"/>
    </source>
</evidence>
<evidence type="ECO:0000256" key="1">
    <source>
        <dbReference type="ARBA" id="ARBA00001798"/>
    </source>
</evidence>
<organism evidence="11 12">
    <name type="scientific">Extremus antarcticus</name>
    <dbReference type="NCBI Taxonomy" id="702011"/>
    <lineage>
        <taxon>Eukaryota</taxon>
        <taxon>Fungi</taxon>
        <taxon>Dikarya</taxon>
        <taxon>Ascomycota</taxon>
        <taxon>Pezizomycotina</taxon>
        <taxon>Dothideomycetes</taxon>
        <taxon>Dothideomycetidae</taxon>
        <taxon>Mycosphaerellales</taxon>
        <taxon>Extremaceae</taxon>
        <taxon>Extremus</taxon>
    </lineage>
</organism>
<evidence type="ECO:0000259" key="10">
    <source>
        <dbReference type="PROSITE" id="PS51873"/>
    </source>
</evidence>
<evidence type="ECO:0000313" key="11">
    <source>
        <dbReference type="EMBL" id="KAK3048569.1"/>
    </source>
</evidence>
<evidence type="ECO:0000256" key="9">
    <source>
        <dbReference type="SAM" id="MobiDB-lite"/>
    </source>
</evidence>
<comment type="catalytic activity">
    <reaction evidence="1">
        <text>[E2 ubiquitin-conjugating enzyme]-S-ubiquitinyl-L-cysteine + [acceptor protein]-L-lysine = [E2 ubiquitin-conjugating enzyme]-L-cysteine + [acceptor protein]-N(6)-ubiquitinyl-L-lysine.</text>
        <dbReference type="EC" id="2.3.2.31"/>
    </reaction>
</comment>
<dbReference type="Proteomes" id="UP001271007">
    <property type="component" value="Unassembled WGS sequence"/>
</dbReference>
<proteinExistence type="predicted"/>
<keyword evidence="8" id="KW-0862">Zinc</keyword>
<evidence type="ECO:0000256" key="4">
    <source>
        <dbReference type="ARBA" id="ARBA00022723"/>
    </source>
</evidence>
<dbReference type="AlphaFoldDB" id="A0AAJ0D825"/>
<keyword evidence="6" id="KW-0863">Zinc-finger</keyword>
<sequence length="442" mass="49587">MAKAFRDKEKEYKAPPDDRIYCRACSTFIAAKIDAAGRVKCNKCECQHCSKCGDKWFEMRGHVCRSRDEQDAFKGLEQGKDYQICPSQRCKLKIELEDGCNHVICTCGQQFCFVCGQPATGSSDHWRRGGCPRYNHPAAANAQYDGAMPAVLPQQRERRNAMVELRPNELPPQRRLLARLPVAADRLMQELEDDSDDFSDDPNPNGPLARAAAAVDADAVAREGRPRHEEAHREQERRARRAQALGPFRRPTAAGQNREAFVWNSHRNAEVQHRVPGEDEELEVPARPGGRPAVVVHYPRHAPQLPGFVQMGGERPGARRRRLAFERPVRQEGQMLHAPEERGMARAGGGAVDRSRNVVAGPRRPTTMDETDAILDAGFYDAEEEVRMIQERNRPAFRTMPDPAIAAALARRNNPTDTPYPHHIDRARARAPQSPPGLESAR</sequence>
<dbReference type="EC" id="2.3.2.31" evidence="2"/>
<dbReference type="GO" id="GO:0061630">
    <property type="term" value="F:ubiquitin protein ligase activity"/>
    <property type="evidence" value="ECO:0007669"/>
    <property type="project" value="UniProtKB-EC"/>
</dbReference>
<dbReference type="PROSITE" id="PS51873">
    <property type="entry name" value="TRIAD"/>
    <property type="match status" value="1"/>
</dbReference>
<feature type="compositionally biased region" description="Basic and acidic residues" evidence="9">
    <location>
        <begin position="219"/>
        <end position="237"/>
    </location>
</feature>
<evidence type="ECO:0000256" key="3">
    <source>
        <dbReference type="ARBA" id="ARBA00022679"/>
    </source>
</evidence>
<feature type="region of interest" description="Disordered" evidence="9">
    <location>
        <begin position="341"/>
        <end position="368"/>
    </location>
</feature>
<gene>
    <name evidence="11" type="ORF">LTR09_010063</name>
</gene>
<dbReference type="InterPro" id="IPR002867">
    <property type="entry name" value="IBR_dom"/>
</dbReference>
<evidence type="ECO:0000313" key="12">
    <source>
        <dbReference type="Proteomes" id="UP001271007"/>
    </source>
</evidence>
<dbReference type="GO" id="GO:0016567">
    <property type="term" value="P:protein ubiquitination"/>
    <property type="evidence" value="ECO:0007669"/>
    <property type="project" value="InterPro"/>
</dbReference>
<keyword evidence="12" id="KW-1185">Reference proteome</keyword>
<keyword evidence="7" id="KW-0833">Ubl conjugation pathway</keyword>
<dbReference type="EMBL" id="JAWDJX010000047">
    <property type="protein sequence ID" value="KAK3048569.1"/>
    <property type="molecule type" value="Genomic_DNA"/>
</dbReference>
<dbReference type="PANTHER" id="PTHR11685">
    <property type="entry name" value="RBR FAMILY RING FINGER AND IBR DOMAIN-CONTAINING"/>
    <property type="match status" value="1"/>
</dbReference>
<reference evidence="11" key="1">
    <citation type="submission" date="2023-04" db="EMBL/GenBank/DDBJ databases">
        <title>Black Yeasts Isolated from many extreme environments.</title>
        <authorList>
            <person name="Coleine C."/>
            <person name="Stajich J.E."/>
            <person name="Selbmann L."/>
        </authorList>
    </citation>
    <scope>NUCLEOTIDE SEQUENCE</scope>
    <source>
        <strain evidence="11">CCFEE 5312</strain>
    </source>
</reference>
<feature type="region of interest" description="Disordered" evidence="9">
    <location>
        <begin position="410"/>
        <end position="442"/>
    </location>
</feature>
<dbReference type="InterPro" id="IPR044066">
    <property type="entry name" value="TRIAD_supradom"/>
</dbReference>
<dbReference type="Pfam" id="PF01485">
    <property type="entry name" value="IBR"/>
    <property type="match status" value="1"/>
</dbReference>
<dbReference type="SUPFAM" id="SSF57850">
    <property type="entry name" value="RING/U-box"/>
    <property type="match status" value="1"/>
</dbReference>
<dbReference type="InterPro" id="IPR031127">
    <property type="entry name" value="E3_UB_ligase_RBR"/>
</dbReference>
<keyword evidence="3" id="KW-0808">Transferase</keyword>
<feature type="region of interest" description="Disordered" evidence="9">
    <location>
        <begin position="216"/>
        <end position="244"/>
    </location>
</feature>
<comment type="caution">
    <text evidence="11">The sequence shown here is derived from an EMBL/GenBank/DDBJ whole genome shotgun (WGS) entry which is preliminary data.</text>
</comment>
<accession>A0AAJ0D825</accession>
<evidence type="ECO:0000256" key="7">
    <source>
        <dbReference type="ARBA" id="ARBA00022786"/>
    </source>
</evidence>
<evidence type="ECO:0000256" key="2">
    <source>
        <dbReference type="ARBA" id="ARBA00012251"/>
    </source>
</evidence>